<keyword evidence="6" id="KW-1133">Transmembrane helix</keyword>
<accession>A0AAX4JFV9</accession>
<keyword evidence="3 5" id="KW-0378">Hydrolase</keyword>
<evidence type="ECO:0000256" key="5">
    <source>
        <dbReference type="PROSITE-ProRule" id="PRU01240"/>
    </source>
</evidence>
<dbReference type="KEGG" id="vnx:VNE69_10166"/>
<dbReference type="GO" id="GO:0004252">
    <property type="term" value="F:serine-type endopeptidase activity"/>
    <property type="evidence" value="ECO:0007669"/>
    <property type="project" value="UniProtKB-UniRule"/>
</dbReference>
<evidence type="ECO:0000313" key="10">
    <source>
        <dbReference type="Proteomes" id="UP001334084"/>
    </source>
</evidence>
<dbReference type="GeneID" id="90542648"/>
<gene>
    <name evidence="9" type="ORF">VNE69_10166</name>
</gene>
<feature type="chain" id="PRO_5043847788" evidence="7">
    <location>
        <begin position="17"/>
        <end position="479"/>
    </location>
</feature>
<evidence type="ECO:0000256" key="2">
    <source>
        <dbReference type="ARBA" id="ARBA00022670"/>
    </source>
</evidence>
<keyword evidence="2 5" id="KW-0645">Protease</keyword>
<dbReference type="PROSITE" id="PS51892">
    <property type="entry name" value="SUBTILASE"/>
    <property type="match status" value="1"/>
</dbReference>
<evidence type="ECO:0000259" key="8">
    <source>
        <dbReference type="Pfam" id="PF00082"/>
    </source>
</evidence>
<dbReference type="EMBL" id="CP142735">
    <property type="protein sequence ID" value="WUR04816.1"/>
    <property type="molecule type" value="Genomic_DNA"/>
</dbReference>
<dbReference type="Proteomes" id="UP001334084">
    <property type="component" value="Chromosome 10"/>
</dbReference>
<name>A0AAX4JFV9_9MICR</name>
<keyword evidence="7" id="KW-0732">Signal</keyword>
<dbReference type="InterPro" id="IPR050131">
    <property type="entry name" value="Peptidase_S8_subtilisin-like"/>
</dbReference>
<dbReference type="Pfam" id="PF00082">
    <property type="entry name" value="Peptidase_S8"/>
    <property type="match status" value="1"/>
</dbReference>
<dbReference type="PANTHER" id="PTHR43806:SF11">
    <property type="entry name" value="CEREVISIN-RELATED"/>
    <property type="match status" value="1"/>
</dbReference>
<feature type="active site" description="Charge relay system" evidence="5">
    <location>
        <position position="202"/>
    </location>
</feature>
<keyword evidence="6" id="KW-0812">Transmembrane</keyword>
<sequence>MILLLFKLISTALVDKNLVNNNLIIEVTTTTTVITTKIEEVSEPTYSTHIEESISDYNIKNFVDSDTLKDKQPCEKCYIIKFNSDKQDALDLLDEIGIQPKQKYDKNFSGVSFCTRDIDIVEKLRKLNIQIEEDYKFKIASTQPYISKHLFLMQNYTNYIFNSYFYNNIIFRVLQIDRIFKYLLGSYKYYYTGRNTKIYLLDTSVNVLAPNITNITGKKRSCNSHGDINIDLLINKTRGFARDANIDVLDGVACDGNIKLSKILTLLEKVKKENIPTLLLFGVTGPYSNILNDVVDYLSTKGIIIITPSGNNHDNACYYSPSSAKHVISIGSVDQHTKISKFSNYGSCVRLYSLGENIYESNFTRGTSHSAALITGAIAMYLEKYTNATNSDVWNFLERNSYWNDRYMVFKFPYLSLEYTNQDIAYNIIIMEVFFMFLFIFIIILLITFLIFYIINKRRQRRKRKENLIDTNLRMHRPT</sequence>
<dbReference type="AlphaFoldDB" id="A0AAX4JFV9"/>
<dbReference type="SUPFAM" id="SSF52743">
    <property type="entry name" value="Subtilisin-like"/>
    <property type="match status" value="1"/>
</dbReference>
<keyword evidence="10" id="KW-1185">Reference proteome</keyword>
<reference evidence="9" key="1">
    <citation type="journal article" date="2024" name="BMC Genomics">
        <title>Functional annotation of a divergent genome using sequence and structure-based similarity.</title>
        <authorList>
            <person name="Svedberg D."/>
            <person name="Winiger R.R."/>
            <person name="Berg A."/>
            <person name="Sharma H."/>
            <person name="Tellgren-Roth C."/>
            <person name="Debrunner-Vossbrinck B.A."/>
            <person name="Vossbrinck C.R."/>
            <person name="Barandun J."/>
        </authorList>
    </citation>
    <scope>NUCLEOTIDE SEQUENCE</scope>
    <source>
        <strain evidence="9">Illinois isolate</strain>
    </source>
</reference>
<dbReference type="InterPro" id="IPR036852">
    <property type="entry name" value="Peptidase_S8/S53_dom_sf"/>
</dbReference>
<feature type="transmembrane region" description="Helical" evidence="6">
    <location>
        <begin position="433"/>
        <end position="455"/>
    </location>
</feature>
<evidence type="ECO:0000256" key="4">
    <source>
        <dbReference type="ARBA" id="ARBA00022825"/>
    </source>
</evidence>
<proteinExistence type="inferred from homology"/>
<dbReference type="PANTHER" id="PTHR43806">
    <property type="entry name" value="PEPTIDASE S8"/>
    <property type="match status" value="1"/>
</dbReference>
<feature type="signal peptide" evidence="7">
    <location>
        <begin position="1"/>
        <end position="16"/>
    </location>
</feature>
<organism evidence="9 10">
    <name type="scientific">Vairimorpha necatrix</name>
    <dbReference type="NCBI Taxonomy" id="6039"/>
    <lineage>
        <taxon>Eukaryota</taxon>
        <taxon>Fungi</taxon>
        <taxon>Fungi incertae sedis</taxon>
        <taxon>Microsporidia</taxon>
        <taxon>Nosematidae</taxon>
        <taxon>Vairimorpha</taxon>
    </lineage>
</organism>
<dbReference type="RefSeq" id="XP_065330961.1">
    <property type="nucleotide sequence ID" value="XM_065474889.1"/>
</dbReference>
<feature type="domain" description="Peptidase S8/S53" evidence="8">
    <location>
        <begin position="285"/>
        <end position="401"/>
    </location>
</feature>
<protein>
    <submittedName>
        <fullName evidence="9">Proprotein convertase subtilisin/kexin type 9 (PCSK9)</fullName>
    </submittedName>
</protein>
<dbReference type="Gene3D" id="3.40.50.200">
    <property type="entry name" value="Peptidase S8/S53 domain"/>
    <property type="match status" value="1"/>
</dbReference>
<evidence type="ECO:0000313" key="9">
    <source>
        <dbReference type="EMBL" id="WUR04816.1"/>
    </source>
</evidence>
<dbReference type="GO" id="GO:0006508">
    <property type="term" value="P:proteolysis"/>
    <property type="evidence" value="ECO:0007669"/>
    <property type="project" value="UniProtKB-KW"/>
</dbReference>
<evidence type="ECO:0000256" key="3">
    <source>
        <dbReference type="ARBA" id="ARBA00022801"/>
    </source>
</evidence>
<keyword evidence="6" id="KW-0472">Membrane</keyword>
<comment type="similarity">
    <text evidence="1 5">Belongs to the peptidase S8 family.</text>
</comment>
<evidence type="ECO:0000256" key="7">
    <source>
        <dbReference type="SAM" id="SignalP"/>
    </source>
</evidence>
<feature type="active site" description="Charge relay system" evidence="5">
    <location>
        <position position="225"/>
    </location>
</feature>
<keyword evidence="4 5" id="KW-0720">Serine protease</keyword>
<evidence type="ECO:0000256" key="6">
    <source>
        <dbReference type="SAM" id="Phobius"/>
    </source>
</evidence>
<dbReference type="GO" id="GO:0005615">
    <property type="term" value="C:extracellular space"/>
    <property type="evidence" value="ECO:0007669"/>
    <property type="project" value="TreeGrafter"/>
</dbReference>
<feature type="active site" description="Charge relay system" evidence="5">
    <location>
        <position position="368"/>
    </location>
</feature>
<evidence type="ECO:0000256" key="1">
    <source>
        <dbReference type="ARBA" id="ARBA00011073"/>
    </source>
</evidence>
<dbReference type="InterPro" id="IPR000209">
    <property type="entry name" value="Peptidase_S8/S53_dom"/>
</dbReference>